<dbReference type="EMBL" id="LN891043">
    <property type="protein sequence ID" value="CUS10570.1"/>
    <property type="molecule type" value="Genomic_DNA"/>
</dbReference>
<dbReference type="GO" id="GO:0140492">
    <property type="term" value="F:metal-dependent deubiquitinase activity"/>
    <property type="evidence" value="ECO:0007669"/>
    <property type="project" value="UniProtKB-ARBA"/>
</dbReference>
<dbReference type="GO" id="GO:0004175">
    <property type="term" value="F:endopeptidase activity"/>
    <property type="evidence" value="ECO:0007669"/>
    <property type="project" value="UniProtKB-ARBA"/>
</dbReference>
<name>A0A292PVS3_9PEZI</name>
<evidence type="ECO:0000313" key="14">
    <source>
        <dbReference type="Proteomes" id="UP001412239"/>
    </source>
</evidence>
<reference evidence="13" key="1">
    <citation type="submission" date="2015-10" db="EMBL/GenBank/DDBJ databases">
        <authorList>
            <person name="Regsiter A."/>
            <person name="william w."/>
        </authorList>
    </citation>
    <scope>NUCLEOTIDE SEQUENCE</scope>
    <source>
        <strain evidence="13">Montdore</strain>
    </source>
</reference>
<dbReference type="Gene3D" id="2.60.210.10">
    <property type="entry name" value="Apoptosis, Tumor Necrosis Factor Receptor Associated Protein 2, Chain A"/>
    <property type="match status" value="1"/>
</dbReference>
<keyword evidence="6" id="KW-0833">Ubl conjugation pathway</keyword>
<keyword evidence="9" id="KW-0539">Nucleus</keyword>
<dbReference type="InterPro" id="IPR028889">
    <property type="entry name" value="USP"/>
</dbReference>
<organism evidence="13 14">
    <name type="scientific">Tuber aestivum</name>
    <name type="common">summer truffle</name>
    <dbReference type="NCBI Taxonomy" id="59557"/>
    <lineage>
        <taxon>Eukaryota</taxon>
        <taxon>Fungi</taxon>
        <taxon>Dikarya</taxon>
        <taxon>Ascomycota</taxon>
        <taxon>Pezizomycotina</taxon>
        <taxon>Pezizomycetes</taxon>
        <taxon>Pezizales</taxon>
        <taxon>Tuberaceae</taxon>
        <taxon>Tuber</taxon>
    </lineage>
</organism>
<dbReference type="InterPro" id="IPR024729">
    <property type="entry name" value="USP7_ICP0-binding_dom"/>
</dbReference>
<feature type="domain" description="MATH" evidence="11">
    <location>
        <begin position="139"/>
        <end position="267"/>
    </location>
</feature>
<dbReference type="InterPro" id="IPR002083">
    <property type="entry name" value="MATH/TRAF_dom"/>
</dbReference>
<comment type="catalytic activity">
    <reaction evidence="1">
        <text>Thiol-dependent hydrolysis of ester, thioester, amide, peptide and isopeptide bonds formed by the C-terminal Gly of ubiquitin (a 76-residue protein attached to proteins as an intracellular targeting signal).</text>
        <dbReference type="EC" id="3.4.19.12"/>
    </reaction>
</comment>
<evidence type="ECO:0000256" key="2">
    <source>
        <dbReference type="ARBA" id="ARBA00004123"/>
    </source>
</evidence>
<comment type="subcellular location">
    <subcellularLocation>
        <location evidence="2">Nucleus</location>
    </subcellularLocation>
</comment>
<dbReference type="PROSITE" id="PS50235">
    <property type="entry name" value="USP_3"/>
    <property type="match status" value="1"/>
</dbReference>
<dbReference type="EC" id="3.4.19.12" evidence="4"/>
<dbReference type="SUPFAM" id="SSF54001">
    <property type="entry name" value="Cysteine proteinases"/>
    <property type="match status" value="1"/>
</dbReference>
<evidence type="ECO:0000256" key="7">
    <source>
        <dbReference type="ARBA" id="ARBA00022801"/>
    </source>
</evidence>
<accession>A0A292PVS3</accession>
<dbReference type="GO" id="GO:0004843">
    <property type="term" value="F:cysteine-type deubiquitinase activity"/>
    <property type="evidence" value="ECO:0007669"/>
    <property type="project" value="UniProtKB-EC"/>
</dbReference>
<dbReference type="Gene3D" id="3.90.70.10">
    <property type="entry name" value="Cysteine proteinases"/>
    <property type="match status" value="1"/>
</dbReference>
<dbReference type="GO" id="GO:0016579">
    <property type="term" value="P:protein deubiquitination"/>
    <property type="evidence" value="ECO:0007669"/>
    <property type="project" value="InterPro"/>
</dbReference>
<dbReference type="InterPro" id="IPR001394">
    <property type="entry name" value="Peptidase_C19_UCH"/>
</dbReference>
<dbReference type="InterPro" id="IPR038765">
    <property type="entry name" value="Papain-like_cys_pep_sf"/>
</dbReference>
<proteinExistence type="inferred from homology"/>
<evidence type="ECO:0000256" key="10">
    <source>
        <dbReference type="SAM" id="MobiDB-lite"/>
    </source>
</evidence>
<evidence type="ECO:0000259" key="11">
    <source>
        <dbReference type="PROSITE" id="PS50144"/>
    </source>
</evidence>
<keyword evidence="7" id="KW-0378">Hydrolase</keyword>
<dbReference type="Gene3D" id="3.10.20.90">
    <property type="entry name" value="Phosphatidylinositol 3-kinase Catalytic Subunit, Chain A, domain 1"/>
    <property type="match status" value="2"/>
</dbReference>
<dbReference type="Pfam" id="PF00443">
    <property type="entry name" value="UCH"/>
    <property type="match status" value="1"/>
</dbReference>
<dbReference type="PROSITE" id="PS50144">
    <property type="entry name" value="MATH"/>
    <property type="match status" value="1"/>
</dbReference>
<dbReference type="SMART" id="SM00061">
    <property type="entry name" value="MATH"/>
    <property type="match status" value="1"/>
</dbReference>
<dbReference type="PANTHER" id="PTHR24006:SF644">
    <property type="entry name" value="UBIQUITIN CARBOXYL-TERMINAL HYDROLASE 7"/>
    <property type="match status" value="1"/>
</dbReference>
<evidence type="ECO:0000256" key="6">
    <source>
        <dbReference type="ARBA" id="ARBA00022786"/>
    </source>
</evidence>
<dbReference type="PROSITE" id="PS00972">
    <property type="entry name" value="USP_1"/>
    <property type="match status" value="1"/>
</dbReference>
<dbReference type="InterPro" id="IPR008974">
    <property type="entry name" value="TRAF-like"/>
</dbReference>
<evidence type="ECO:0000259" key="12">
    <source>
        <dbReference type="PROSITE" id="PS50235"/>
    </source>
</evidence>
<dbReference type="GO" id="GO:0005634">
    <property type="term" value="C:nucleus"/>
    <property type="evidence" value="ECO:0007669"/>
    <property type="project" value="UniProtKB-SubCell"/>
</dbReference>
<dbReference type="InterPro" id="IPR029346">
    <property type="entry name" value="USP_C"/>
</dbReference>
<evidence type="ECO:0000256" key="9">
    <source>
        <dbReference type="ARBA" id="ARBA00023242"/>
    </source>
</evidence>
<dbReference type="PANTHER" id="PTHR24006">
    <property type="entry name" value="UBIQUITIN CARBOXYL-TERMINAL HYDROLASE"/>
    <property type="match status" value="1"/>
</dbReference>
<dbReference type="InterPro" id="IPR050164">
    <property type="entry name" value="Peptidase_C19"/>
</dbReference>
<gene>
    <name evidence="13" type="ORF">GSTUAT00005324001</name>
</gene>
<evidence type="ECO:0000256" key="8">
    <source>
        <dbReference type="ARBA" id="ARBA00022807"/>
    </source>
</evidence>
<keyword evidence="14" id="KW-1185">Reference proteome</keyword>
<dbReference type="AlphaFoldDB" id="A0A292PVS3"/>
<dbReference type="PROSITE" id="PS00973">
    <property type="entry name" value="USP_2"/>
    <property type="match status" value="1"/>
</dbReference>
<dbReference type="Proteomes" id="UP001412239">
    <property type="component" value="Unassembled WGS sequence"/>
</dbReference>
<dbReference type="SUPFAM" id="SSF49599">
    <property type="entry name" value="TRAF domain-like"/>
    <property type="match status" value="1"/>
</dbReference>
<protein>
    <recommendedName>
        <fullName evidence="4">ubiquitinyl hydrolase 1</fullName>
        <ecNumber evidence="4">3.4.19.12</ecNumber>
    </recommendedName>
</protein>
<sequence length="1249" mass="143104">MHPSFPRHLGPIRAGPNEPPSPVLIPISHQDNLHPQPAPPHPSPLVLKGGHYKTKSPPLLISPSSVGIMDMEQPDDQAMVIDGSDQDNGKTQDVTIISPQQSIDSGSADDKDSILLADDHEAMKKSLLADIPDLETEDETTYTWKIENWRKMERRSRGPVFHCGGAPWRVLFFPQGNNCDFTSFYLEQGFDEKPPENWYKCVQFGLVLWNPNDPSVHVTHQAHHRFTADEGDWGFTKFAELRSLMCPTKERARPLVEDESANLTAYVRVVKDPTGVLWHNFLNYDSKKETGYVGLKNQGATCYLNSLLQSLYFTNSFRKAVYQIPTENEPLSNSALTLQRLFYLLQTSNEAVGTYELTRSFGWETQDIFAQQDVQELNRILMESLEQKMKGTQAENSLTKLFVGKTKTYIKCINVDYTSERIEDFWDIQLNVRGFKNLDGSFRDYIAVETMDGENKYFAEGHGLQDAKKGVIFESFPEVLHLHLKRFEYDLNTYAMQKVNDHYEFPEEFDAAPYLSEDADKSEPYTYALHGVLVHSGDLNAGHYYAFLRPEKDGRFLKFDDDRVTKATLRETMDENFGGDYGPATNGLPRNPQARAISIKRSMNAYMLVYLRKNKIDEILPAVTEADTPPHLQKKLDEERANRELRKRERDEQHLYLNVKVITESQFKAHQGFDLTSWDDKDQPEEAQPRHYRVLKASLVKDLVEKVATDIRVDPSNVRLWIMVNRQNKTVRPDQPLTIPEMSMVLDSLFKKIQSSNARTLGIEDASNKHNNKSSDFRLWAEVATETKPGKNLEPWAQARDSNSAWIVVFLKRYDPESQSLRGVGHLYMRKNDKVGELIPAILTEMNWPQSTSLKLYEVLTPLSLPVDHNADIIEIKPQMIEPMKSKQTFNQAEIQDGDIICFQKAYTEKEAQALLRENFIPDAKDFYDLLVNRTVIKFRPKNSHVTEGKVFDLTLNKKMTYDQLADKVGDYLDAPPTHLRFTTINAATGGARSIIKRNPNMTLHQMLTTTYYSNTTISPNSLYYEVLELSLTELETMKTLKLYWLPEGIVKEELVEILVPKNGQVQDIAAILQKKLDLDEETASKLRFYESHLGKFYKELEITFNVTGIQDYMSLFAERKPTEELEMEEGDRFINAFHFHKEPSKAHSFGIPFRFVVKQGEIFEKTKERLQIRTGIKGKPFEKIKFAVVRKSSVPKPIYLSDAFANILAIEDILADVASEADDLLGLDHVDKNSRTWGRSGGPEIRIR</sequence>
<evidence type="ECO:0000313" key="13">
    <source>
        <dbReference type="EMBL" id="CUS10570.1"/>
    </source>
</evidence>
<evidence type="ECO:0000256" key="3">
    <source>
        <dbReference type="ARBA" id="ARBA00009085"/>
    </source>
</evidence>
<dbReference type="Pfam" id="PF22486">
    <property type="entry name" value="MATH_2"/>
    <property type="match status" value="1"/>
</dbReference>
<feature type="region of interest" description="Disordered" evidence="10">
    <location>
        <begin position="1"/>
        <end position="41"/>
    </location>
</feature>
<comment type="similarity">
    <text evidence="3">Belongs to the peptidase C19 family.</text>
</comment>
<evidence type="ECO:0000256" key="1">
    <source>
        <dbReference type="ARBA" id="ARBA00000707"/>
    </source>
</evidence>
<dbReference type="GO" id="GO:0005829">
    <property type="term" value="C:cytosol"/>
    <property type="evidence" value="ECO:0007669"/>
    <property type="project" value="TreeGrafter"/>
</dbReference>
<feature type="domain" description="USP" evidence="12">
    <location>
        <begin position="293"/>
        <end position="613"/>
    </location>
</feature>
<dbReference type="InterPro" id="IPR018200">
    <property type="entry name" value="USP_CS"/>
</dbReference>
<dbReference type="FunFam" id="3.90.70.10:FF:000005">
    <property type="entry name" value="Ubiquitin carboxyl-terminal hydrolase 7"/>
    <property type="match status" value="1"/>
</dbReference>
<keyword evidence="8" id="KW-0788">Thiol protease</keyword>
<dbReference type="GO" id="GO:0006508">
    <property type="term" value="P:proteolysis"/>
    <property type="evidence" value="ECO:0007669"/>
    <property type="project" value="UniProtKB-KW"/>
</dbReference>
<dbReference type="CDD" id="cd02659">
    <property type="entry name" value="peptidase_C19C"/>
    <property type="match status" value="1"/>
</dbReference>
<dbReference type="FunFam" id="2.60.210.10:FF:000011">
    <property type="entry name" value="Ubiquitin carboxyl-terminal hydrolase 7"/>
    <property type="match status" value="1"/>
</dbReference>
<evidence type="ECO:0000256" key="4">
    <source>
        <dbReference type="ARBA" id="ARBA00012759"/>
    </source>
</evidence>
<keyword evidence="5" id="KW-0645">Protease</keyword>
<dbReference type="Pfam" id="PF12436">
    <property type="entry name" value="USP7_ICP0_bdg"/>
    <property type="match status" value="1"/>
</dbReference>
<evidence type="ECO:0000256" key="5">
    <source>
        <dbReference type="ARBA" id="ARBA00022670"/>
    </source>
</evidence>
<dbReference type="Pfam" id="PF14533">
    <property type="entry name" value="USP7_C2"/>
    <property type="match status" value="1"/>
</dbReference>
<dbReference type="GO" id="GO:0031647">
    <property type="term" value="P:regulation of protein stability"/>
    <property type="evidence" value="ECO:0007669"/>
    <property type="project" value="TreeGrafter"/>
</dbReference>